<feature type="domain" description="Helix-hairpin-helix DNA-binding motif class 1" evidence="2">
    <location>
        <begin position="93"/>
        <end position="112"/>
    </location>
</feature>
<accession>A0A7V1LPK2</accession>
<dbReference type="InterPro" id="IPR003583">
    <property type="entry name" value="Hlx-hairpin-Hlx_DNA-bd_motif"/>
</dbReference>
<dbReference type="AlphaFoldDB" id="A0A7V1LPK2"/>
<dbReference type="PANTHER" id="PTHR21180:SF32">
    <property type="entry name" value="ENDONUCLEASE_EXONUCLEASE_PHOSPHATASE FAMILY DOMAIN-CONTAINING PROTEIN 1"/>
    <property type="match status" value="1"/>
</dbReference>
<sequence length="150" mass="17252">MITLSKGEKKALLVFSSVMFIAYGIQWWQPHTVNINRFDYRLADSLYDVLAADTLKKVPPPRETKKKTARKKRIPAKRLPALKSININTATKSMLIRLPKIGPVTAENILNYRKENGAFRRMEDLLKVKRIGPKTLEKIKPYLFIADSLK</sequence>
<evidence type="ECO:0000256" key="1">
    <source>
        <dbReference type="SAM" id="Phobius"/>
    </source>
</evidence>
<dbReference type="InterPro" id="IPR004509">
    <property type="entry name" value="Competence_ComEA_HhH"/>
</dbReference>
<gene>
    <name evidence="3" type="ORF">ENJ10_13850</name>
</gene>
<organism evidence="3">
    <name type="scientific">Caldithrix abyssi</name>
    <dbReference type="NCBI Taxonomy" id="187145"/>
    <lineage>
        <taxon>Bacteria</taxon>
        <taxon>Pseudomonadati</taxon>
        <taxon>Calditrichota</taxon>
        <taxon>Calditrichia</taxon>
        <taxon>Calditrichales</taxon>
        <taxon>Calditrichaceae</taxon>
        <taxon>Caldithrix</taxon>
    </lineage>
</organism>
<dbReference type="Gene3D" id="1.10.150.320">
    <property type="entry name" value="Photosystem II 12 kDa extrinsic protein"/>
    <property type="match status" value="1"/>
</dbReference>
<dbReference type="PANTHER" id="PTHR21180">
    <property type="entry name" value="ENDONUCLEASE/EXONUCLEASE/PHOSPHATASE FAMILY DOMAIN-CONTAINING PROTEIN 1"/>
    <property type="match status" value="1"/>
</dbReference>
<keyword evidence="1" id="KW-0812">Transmembrane</keyword>
<dbReference type="Proteomes" id="UP000886005">
    <property type="component" value="Unassembled WGS sequence"/>
</dbReference>
<dbReference type="InterPro" id="IPR051675">
    <property type="entry name" value="Endo/Exo/Phosphatase_dom_1"/>
</dbReference>
<comment type="caution">
    <text evidence="3">The sequence shown here is derived from an EMBL/GenBank/DDBJ whole genome shotgun (WGS) entry which is preliminary data.</text>
</comment>
<feature type="domain" description="Helix-hairpin-helix DNA-binding motif class 1" evidence="2">
    <location>
        <begin position="123"/>
        <end position="142"/>
    </location>
</feature>
<keyword evidence="1" id="KW-0472">Membrane</keyword>
<dbReference type="SMART" id="SM00278">
    <property type="entry name" value="HhH1"/>
    <property type="match status" value="2"/>
</dbReference>
<dbReference type="GO" id="GO:0003677">
    <property type="term" value="F:DNA binding"/>
    <property type="evidence" value="ECO:0007669"/>
    <property type="project" value="InterPro"/>
</dbReference>
<dbReference type="NCBIfam" id="TIGR00426">
    <property type="entry name" value="competence protein ComEA helix-hairpin-helix repeat region"/>
    <property type="match status" value="1"/>
</dbReference>
<evidence type="ECO:0000313" key="3">
    <source>
        <dbReference type="EMBL" id="HED11771.1"/>
    </source>
</evidence>
<proteinExistence type="predicted"/>
<dbReference type="EMBL" id="DRLD01000390">
    <property type="protein sequence ID" value="HED11771.1"/>
    <property type="molecule type" value="Genomic_DNA"/>
</dbReference>
<protein>
    <submittedName>
        <fullName evidence="3">Helix-hairpin-helix domain-containing protein</fullName>
    </submittedName>
</protein>
<name>A0A7V1LPK2_CALAY</name>
<dbReference type="Pfam" id="PF12836">
    <property type="entry name" value="HHH_3"/>
    <property type="match status" value="1"/>
</dbReference>
<dbReference type="InterPro" id="IPR010994">
    <property type="entry name" value="RuvA_2-like"/>
</dbReference>
<keyword evidence="1" id="KW-1133">Transmembrane helix</keyword>
<dbReference type="SUPFAM" id="SSF47781">
    <property type="entry name" value="RuvA domain 2-like"/>
    <property type="match status" value="1"/>
</dbReference>
<feature type="transmembrane region" description="Helical" evidence="1">
    <location>
        <begin position="12"/>
        <end position="28"/>
    </location>
</feature>
<dbReference type="GO" id="GO:0006281">
    <property type="term" value="P:DNA repair"/>
    <property type="evidence" value="ECO:0007669"/>
    <property type="project" value="InterPro"/>
</dbReference>
<reference evidence="3" key="1">
    <citation type="journal article" date="2020" name="mSystems">
        <title>Genome- and Community-Level Interaction Insights into Carbon Utilization and Element Cycling Functions of Hydrothermarchaeota in Hydrothermal Sediment.</title>
        <authorList>
            <person name="Zhou Z."/>
            <person name="Liu Y."/>
            <person name="Xu W."/>
            <person name="Pan J."/>
            <person name="Luo Z.H."/>
            <person name="Li M."/>
        </authorList>
    </citation>
    <scope>NUCLEOTIDE SEQUENCE [LARGE SCALE GENOMIC DNA]</scope>
    <source>
        <strain evidence="3">HyVt-456</strain>
    </source>
</reference>
<evidence type="ECO:0000259" key="2">
    <source>
        <dbReference type="SMART" id="SM00278"/>
    </source>
</evidence>